<dbReference type="Proteomes" id="UP000184406">
    <property type="component" value="Unassembled WGS sequence"/>
</dbReference>
<accession>A0A1M4XKG6</accession>
<evidence type="ECO:0000313" key="1">
    <source>
        <dbReference type="EMBL" id="SHE93858.1"/>
    </source>
</evidence>
<keyword evidence="2" id="KW-1185">Reference proteome</keyword>
<dbReference type="AlphaFoldDB" id="A0A1M4XKG6"/>
<proteinExistence type="predicted"/>
<name>A0A1M4XKG6_9FLAO</name>
<dbReference type="OrthoDB" id="1449344at2"/>
<dbReference type="RefSeq" id="WP_072860981.1">
    <property type="nucleotide sequence ID" value="NZ_FQUX01000002.1"/>
</dbReference>
<organism evidence="1 2">
    <name type="scientific">Arenibacter palladensis</name>
    <dbReference type="NCBI Taxonomy" id="237373"/>
    <lineage>
        <taxon>Bacteria</taxon>
        <taxon>Pseudomonadati</taxon>
        <taxon>Bacteroidota</taxon>
        <taxon>Flavobacteriia</taxon>
        <taxon>Flavobacteriales</taxon>
        <taxon>Flavobacteriaceae</taxon>
        <taxon>Arenibacter</taxon>
    </lineage>
</organism>
<gene>
    <name evidence="1" type="ORF">SAMN03080594_102105</name>
</gene>
<reference evidence="2" key="1">
    <citation type="submission" date="2016-11" db="EMBL/GenBank/DDBJ databases">
        <authorList>
            <person name="Varghese N."/>
            <person name="Submissions S."/>
        </authorList>
    </citation>
    <scope>NUCLEOTIDE SEQUENCE [LARGE SCALE GENOMIC DNA]</scope>
    <source>
        <strain evidence="2">DSM 17539</strain>
    </source>
</reference>
<evidence type="ECO:0000313" key="2">
    <source>
        <dbReference type="Proteomes" id="UP000184406"/>
    </source>
</evidence>
<protein>
    <submittedName>
        <fullName evidence="1">Uncharacterized protein</fullName>
    </submittedName>
</protein>
<sequence>MTLDDLHQKLSSLAFSGMDDNHFVSISSKKESGLSKGHLVKTERRRLKKELSVQLSLFE</sequence>
<dbReference type="EMBL" id="FQUX01000002">
    <property type="protein sequence ID" value="SHE93858.1"/>
    <property type="molecule type" value="Genomic_DNA"/>
</dbReference>